<reference evidence="1 2" key="1">
    <citation type="submission" date="2017-02" db="EMBL/GenBank/DDBJ databases">
        <title>Vagococcus cremeus sp. nov., isolated from the small intestine of a marten, Martes flavigula.</title>
        <authorList>
            <person name="Tak E.J."/>
            <person name="Bae J.-W."/>
        </authorList>
    </citation>
    <scope>NUCLEOTIDE SEQUENCE [LARGE SCALE GENOMIC DNA]</scope>
    <source>
        <strain evidence="1 2">D7T301</strain>
    </source>
</reference>
<protein>
    <submittedName>
        <fullName evidence="1">Uncharacterized protein</fullName>
    </submittedName>
</protein>
<dbReference type="EMBL" id="MVAB01000001">
    <property type="protein sequence ID" value="OPF88781.1"/>
    <property type="molecule type" value="Genomic_DNA"/>
</dbReference>
<comment type="caution">
    <text evidence="1">The sequence shown here is derived from an EMBL/GenBank/DDBJ whole genome shotgun (WGS) entry which is preliminary data.</text>
</comment>
<proteinExistence type="predicted"/>
<name>A0A1V4DJY1_9ENTE</name>
<evidence type="ECO:0000313" key="2">
    <source>
        <dbReference type="Proteomes" id="UP000189970"/>
    </source>
</evidence>
<evidence type="ECO:0000313" key="1">
    <source>
        <dbReference type="EMBL" id="OPF88781.1"/>
    </source>
</evidence>
<accession>A0A1V4DJY1</accession>
<dbReference type="RefSeq" id="WP_079348360.1">
    <property type="nucleotide sequence ID" value="NZ_MVAB01000001.1"/>
</dbReference>
<gene>
    <name evidence="1" type="ORF">BW731_11680</name>
</gene>
<organism evidence="1 2">
    <name type="scientific">Vagococcus martis</name>
    <dbReference type="NCBI Taxonomy" id="1768210"/>
    <lineage>
        <taxon>Bacteria</taxon>
        <taxon>Bacillati</taxon>
        <taxon>Bacillota</taxon>
        <taxon>Bacilli</taxon>
        <taxon>Lactobacillales</taxon>
        <taxon>Enterococcaceae</taxon>
        <taxon>Vagococcus</taxon>
    </lineage>
</organism>
<sequence length="92" mass="10755">MVKKEISATELIREKLPVILKSKFEDGATFDVLWDELYKDKSLKKVMINENGEKRLGLLQGLSNRIKANKEDNLMIVKKRMEKIIFTFMIIP</sequence>
<dbReference type="AlphaFoldDB" id="A0A1V4DJY1"/>
<dbReference type="Proteomes" id="UP000189970">
    <property type="component" value="Unassembled WGS sequence"/>
</dbReference>
<keyword evidence="2" id="KW-1185">Reference proteome</keyword>